<keyword evidence="2" id="KW-1185">Reference proteome</keyword>
<organism evidence="1 2">
    <name type="scientific">Cuscuta europaea</name>
    <name type="common">European dodder</name>
    <dbReference type="NCBI Taxonomy" id="41803"/>
    <lineage>
        <taxon>Eukaryota</taxon>
        <taxon>Viridiplantae</taxon>
        <taxon>Streptophyta</taxon>
        <taxon>Embryophyta</taxon>
        <taxon>Tracheophyta</taxon>
        <taxon>Spermatophyta</taxon>
        <taxon>Magnoliopsida</taxon>
        <taxon>eudicotyledons</taxon>
        <taxon>Gunneridae</taxon>
        <taxon>Pentapetalae</taxon>
        <taxon>asterids</taxon>
        <taxon>lamiids</taxon>
        <taxon>Solanales</taxon>
        <taxon>Convolvulaceae</taxon>
        <taxon>Cuscuteae</taxon>
        <taxon>Cuscuta</taxon>
        <taxon>Cuscuta subgen. Cuscuta</taxon>
    </lineage>
</organism>
<reference evidence="1" key="1">
    <citation type="submission" date="2022-07" db="EMBL/GenBank/DDBJ databases">
        <authorList>
            <person name="Macas J."/>
            <person name="Novak P."/>
            <person name="Neumann P."/>
        </authorList>
    </citation>
    <scope>NUCLEOTIDE SEQUENCE</scope>
</reference>
<proteinExistence type="predicted"/>
<dbReference type="Proteomes" id="UP001152484">
    <property type="component" value="Unassembled WGS sequence"/>
</dbReference>
<sequence>MGDVNDDV</sequence>
<comment type="caution">
    <text evidence="1">The sequence shown here is derived from an EMBL/GenBank/DDBJ whole genome shotgun (WGS) entry which is preliminary data.</text>
</comment>
<evidence type="ECO:0000313" key="2">
    <source>
        <dbReference type="Proteomes" id="UP001152484"/>
    </source>
</evidence>
<protein>
    <submittedName>
        <fullName evidence="1">Uncharacterized protein</fullName>
    </submittedName>
</protein>
<evidence type="ECO:0000313" key="1">
    <source>
        <dbReference type="EMBL" id="CAH9089939.1"/>
    </source>
</evidence>
<name>A0A9P0Z8R8_CUSEU</name>
<dbReference type="EMBL" id="CAMAPE010000021">
    <property type="protein sequence ID" value="CAH9089939.1"/>
    <property type="molecule type" value="Genomic_DNA"/>
</dbReference>
<dbReference type="OrthoDB" id="1924020at2759"/>
<gene>
    <name evidence="1" type="ORF">CEURO_LOCUS11044</name>
</gene>
<accession>A0A9P0Z8R8</accession>